<gene>
    <name evidence="2" type="ORF">J2S75_004006</name>
</gene>
<evidence type="ECO:0000313" key="2">
    <source>
        <dbReference type="EMBL" id="MDQ0304956.1"/>
    </source>
</evidence>
<dbReference type="PANTHER" id="PTHR42760:SF40">
    <property type="entry name" value="3-OXOACYL-[ACYL-CARRIER-PROTEIN] REDUCTASE, CHLOROPLASTIC"/>
    <property type="match status" value="1"/>
</dbReference>
<dbReference type="SUPFAM" id="SSF51735">
    <property type="entry name" value="NAD(P)-binding Rossmann-fold domains"/>
    <property type="match status" value="1"/>
</dbReference>
<evidence type="ECO:0000256" key="1">
    <source>
        <dbReference type="ARBA" id="ARBA00006484"/>
    </source>
</evidence>
<dbReference type="CDD" id="cd05233">
    <property type="entry name" value="SDR_c"/>
    <property type="match status" value="1"/>
</dbReference>
<comment type="similarity">
    <text evidence="1">Belongs to the short-chain dehydrogenases/reductases (SDR) family.</text>
</comment>
<dbReference type="GO" id="GO:0004316">
    <property type="term" value="F:3-oxoacyl-[acyl-carrier-protein] reductase (NADPH) activity"/>
    <property type="evidence" value="ECO:0007669"/>
    <property type="project" value="UniProtKB-EC"/>
</dbReference>
<protein>
    <submittedName>
        <fullName evidence="2">3-oxoacyl-[acyl-carrier protein] reductase</fullName>
        <ecNumber evidence="2">1.1.1.100</ecNumber>
    </submittedName>
</protein>
<dbReference type="InterPro" id="IPR002347">
    <property type="entry name" value="SDR_fam"/>
</dbReference>
<organism evidence="2 3">
    <name type="scientific">Ancylobacter polymorphus</name>
    <dbReference type="NCBI Taxonomy" id="223390"/>
    <lineage>
        <taxon>Bacteria</taxon>
        <taxon>Pseudomonadati</taxon>
        <taxon>Pseudomonadota</taxon>
        <taxon>Alphaproteobacteria</taxon>
        <taxon>Hyphomicrobiales</taxon>
        <taxon>Xanthobacteraceae</taxon>
        <taxon>Ancylobacter</taxon>
    </lineage>
</organism>
<dbReference type="InterPro" id="IPR036291">
    <property type="entry name" value="NAD(P)-bd_dom_sf"/>
</dbReference>
<evidence type="ECO:0000313" key="3">
    <source>
        <dbReference type="Proteomes" id="UP001224682"/>
    </source>
</evidence>
<keyword evidence="3" id="KW-1185">Reference proteome</keyword>
<comment type="caution">
    <text evidence="2">The sequence shown here is derived from an EMBL/GenBank/DDBJ whole genome shotgun (WGS) entry which is preliminary data.</text>
</comment>
<dbReference type="PANTHER" id="PTHR42760">
    <property type="entry name" value="SHORT-CHAIN DEHYDROGENASES/REDUCTASES FAMILY MEMBER"/>
    <property type="match status" value="1"/>
</dbReference>
<proteinExistence type="inferred from homology"/>
<dbReference type="EMBL" id="JAUSUI010000010">
    <property type="protein sequence ID" value="MDQ0304956.1"/>
    <property type="molecule type" value="Genomic_DNA"/>
</dbReference>
<accession>A0ABU0BGN6</accession>
<sequence>MNDPAPTFPGAIALSPGRFCLKGQVVIVTGGGKGIGKIYAQEFARAGAAVVASDIDGAAAADVAAGLVDEGLKAASSQTDIADPASVERMVETAREAFGTVDVLVNNASLMSVLPRRNWMEIPVEEWDRVMAVNLRGMFLCCKAVFPLMKEKGRGKIVNISSSRVWEGTPLRLHYTTSKAGVVGFTRALAREVGPFGVTVNAVSPGNTLSETQVQSSDPAYLATKAQGRSIPRGQTPDDLVGAVMFLASPASDFITGQTVNVDGGRAMH</sequence>
<dbReference type="PRINTS" id="PR00080">
    <property type="entry name" value="SDRFAMILY"/>
</dbReference>
<dbReference type="InterPro" id="IPR020904">
    <property type="entry name" value="Sc_DH/Rdtase_CS"/>
</dbReference>
<keyword evidence="2" id="KW-0560">Oxidoreductase</keyword>
<dbReference type="EC" id="1.1.1.100" evidence="2"/>
<dbReference type="RefSeq" id="WP_307022551.1">
    <property type="nucleotide sequence ID" value="NZ_JAUSUI010000010.1"/>
</dbReference>
<dbReference type="Gene3D" id="3.40.50.720">
    <property type="entry name" value="NAD(P)-binding Rossmann-like Domain"/>
    <property type="match status" value="1"/>
</dbReference>
<dbReference type="PRINTS" id="PR00081">
    <property type="entry name" value="GDHRDH"/>
</dbReference>
<dbReference type="PROSITE" id="PS00061">
    <property type="entry name" value="ADH_SHORT"/>
    <property type="match status" value="1"/>
</dbReference>
<reference evidence="2 3" key="1">
    <citation type="submission" date="2023-07" db="EMBL/GenBank/DDBJ databases">
        <title>Genomic Encyclopedia of Type Strains, Phase IV (KMG-IV): sequencing the most valuable type-strain genomes for metagenomic binning, comparative biology and taxonomic classification.</title>
        <authorList>
            <person name="Goeker M."/>
        </authorList>
    </citation>
    <scope>NUCLEOTIDE SEQUENCE [LARGE SCALE GENOMIC DNA]</scope>
    <source>
        <strain evidence="2 3">DSM 2457</strain>
    </source>
</reference>
<name>A0ABU0BGN6_9HYPH</name>
<dbReference type="Proteomes" id="UP001224682">
    <property type="component" value="Unassembled WGS sequence"/>
</dbReference>
<dbReference type="Pfam" id="PF13561">
    <property type="entry name" value="adh_short_C2"/>
    <property type="match status" value="1"/>
</dbReference>